<dbReference type="InterPro" id="IPR013154">
    <property type="entry name" value="ADH-like_N"/>
</dbReference>
<dbReference type="PRINTS" id="PR00080">
    <property type="entry name" value="SDRFAMILY"/>
</dbReference>
<protein>
    <submittedName>
        <fullName evidence="3">Zinc-binding alcohol dehydrogenase domain-containing protein</fullName>
    </submittedName>
</protein>
<evidence type="ECO:0000313" key="3">
    <source>
        <dbReference type="EMBL" id="WZN58640.1"/>
    </source>
</evidence>
<evidence type="ECO:0000313" key="4">
    <source>
        <dbReference type="Proteomes" id="UP001472866"/>
    </source>
</evidence>
<dbReference type="SUPFAM" id="SSF50129">
    <property type="entry name" value="GroES-like"/>
    <property type="match status" value="1"/>
</dbReference>
<dbReference type="Gene3D" id="3.90.180.10">
    <property type="entry name" value="Medium-chain alcohol dehydrogenases, catalytic domain"/>
    <property type="match status" value="1"/>
</dbReference>
<dbReference type="FunFam" id="3.40.50.720:FF:000121">
    <property type="entry name" value="Prostaglandin reductase 2"/>
    <property type="match status" value="1"/>
</dbReference>
<dbReference type="SMART" id="SM00829">
    <property type="entry name" value="PKS_ER"/>
    <property type="match status" value="1"/>
</dbReference>
<dbReference type="GO" id="GO:0005739">
    <property type="term" value="C:mitochondrion"/>
    <property type="evidence" value="ECO:0007669"/>
    <property type="project" value="TreeGrafter"/>
</dbReference>
<gene>
    <name evidence="3" type="ORF">HKI87_01g01640</name>
</gene>
<dbReference type="Pfam" id="PF08240">
    <property type="entry name" value="ADH_N"/>
    <property type="match status" value="1"/>
</dbReference>
<dbReference type="InterPro" id="IPR051397">
    <property type="entry name" value="Zn-ADH-like_protein"/>
</dbReference>
<keyword evidence="1" id="KW-0560">Oxidoreductase</keyword>
<dbReference type="PROSITE" id="PS00061">
    <property type="entry name" value="ADH_SHORT"/>
    <property type="match status" value="1"/>
</dbReference>
<organism evidence="3 4">
    <name type="scientific">Chloropicon roscoffensis</name>
    <dbReference type="NCBI Taxonomy" id="1461544"/>
    <lineage>
        <taxon>Eukaryota</taxon>
        <taxon>Viridiplantae</taxon>
        <taxon>Chlorophyta</taxon>
        <taxon>Chloropicophyceae</taxon>
        <taxon>Chloropicales</taxon>
        <taxon>Chloropicaceae</taxon>
        <taxon>Chloropicon</taxon>
    </lineage>
</organism>
<name>A0AAX4NYH4_9CHLO</name>
<evidence type="ECO:0000256" key="1">
    <source>
        <dbReference type="ARBA" id="ARBA00023002"/>
    </source>
</evidence>
<dbReference type="PROSITE" id="PS51257">
    <property type="entry name" value="PROKAR_LIPOPROTEIN"/>
    <property type="match status" value="1"/>
</dbReference>
<dbReference type="AlphaFoldDB" id="A0AAX4NYH4"/>
<accession>A0AAX4NYH4</accession>
<feature type="domain" description="Enoyl reductase (ER)" evidence="2">
    <location>
        <begin position="288"/>
        <end position="611"/>
    </location>
</feature>
<dbReference type="Pfam" id="PF00107">
    <property type="entry name" value="ADH_zinc_N"/>
    <property type="match status" value="1"/>
</dbReference>
<dbReference type="PRINTS" id="PR00081">
    <property type="entry name" value="GDHRDH"/>
</dbReference>
<dbReference type="InterPro" id="IPR036291">
    <property type="entry name" value="NAD(P)-bd_dom_sf"/>
</dbReference>
<dbReference type="InterPro" id="IPR002347">
    <property type="entry name" value="SDR_fam"/>
</dbReference>
<dbReference type="InterPro" id="IPR011032">
    <property type="entry name" value="GroES-like_sf"/>
</dbReference>
<reference evidence="3 4" key="1">
    <citation type="submission" date="2024-03" db="EMBL/GenBank/DDBJ databases">
        <title>Complete genome sequence of the green alga Chloropicon roscoffensis RCC1871.</title>
        <authorList>
            <person name="Lemieux C."/>
            <person name="Pombert J.-F."/>
            <person name="Otis C."/>
            <person name="Turmel M."/>
        </authorList>
    </citation>
    <scope>NUCLEOTIDE SEQUENCE [LARGE SCALE GENOMIC DNA]</scope>
    <source>
        <strain evidence="3 4">RCC1871</strain>
    </source>
</reference>
<dbReference type="GO" id="GO:0016491">
    <property type="term" value="F:oxidoreductase activity"/>
    <property type="evidence" value="ECO:0007669"/>
    <property type="project" value="UniProtKB-KW"/>
</dbReference>
<dbReference type="PANTHER" id="PTHR43677:SF3">
    <property type="entry name" value="PROSTAGLANDIN REDUCTASE 3"/>
    <property type="match status" value="1"/>
</dbReference>
<proteinExistence type="predicted"/>
<dbReference type="EMBL" id="CP151501">
    <property type="protein sequence ID" value="WZN58640.1"/>
    <property type="molecule type" value="Genomic_DNA"/>
</dbReference>
<dbReference type="Gene3D" id="3.40.50.720">
    <property type="entry name" value="NAD(P)-binding Rossmann-like Domain"/>
    <property type="match status" value="2"/>
</dbReference>
<dbReference type="InterPro" id="IPR020904">
    <property type="entry name" value="Sc_DH/Rdtase_CS"/>
</dbReference>
<dbReference type="PANTHER" id="PTHR43677">
    <property type="entry name" value="SHORT-CHAIN DEHYDROGENASE/REDUCTASE"/>
    <property type="match status" value="1"/>
</dbReference>
<dbReference type="Proteomes" id="UP001472866">
    <property type="component" value="Chromosome 01"/>
</dbReference>
<dbReference type="InterPro" id="IPR020843">
    <property type="entry name" value="ER"/>
</dbReference>
<dbReference type="Pfam" id="PF00106">
    <property type="entry name" value="adh_short"/>
    <property type="match status" value="1"/>
</dbReference>
<dbReference type="CDD" id="cd05233">
    <property type="entry name" value="SDR_c"/>
    <property type="match status" value="1"/>
</dbReference>
<evidence type="ECO:0000259" key="2">
    <source>
        <dbReference type="SMART" id="SM00829"/>
    </source>
</evidence>
<keyword evidence="4" id="KW-1185">Reference proteome</keyword>
<dbReference type="InterPro" id="IPR013149">
    <property type="entry name" value="ADH-like_C"/>
</dbReference>
<dbReference type="SUPFAM" id="SSF51735">
    <property type="entry name" value="NAD(P)-binding Rossmann-fold domains"/>
    <property type="match status" value="2"/>
</dbReference>
<sequence length="621" mass="65770">MKSAIVTGGALGIGLGCVRALAKAGYAVTILDLDEVAGREAVREAQALGSPACTFSLLDVTDFSRVKGAFERHAQRYGGLDTAILNAGIGGETGTLDGKGWDRIVQVNLSAQMEGARLAALHGAGAIVLVASFGSVFPMPFAAYAASKAGAAHFVRSMAANEEVRERGCRILAICPSYVDTPMVRKGMRASPSFKKHVLDVTRGKLLDIDTLGGVILKSLQDPRMHGQSLMVTSNATGGPPRMFTVGASPLKPYLPPPSSPELVPSSAWAGSRASHYKKLEVWKLSDQFDEAVRIVSKPMPRGDQIAEGHVLIKRLYCGVNASDVNFSAGRYFGERRAKAMLPFGAGFESVGVVVEKGKGVKMELGTPVATLEYGSFSEYGVQKASRCLRIPEASKEMVALLTSGLTASIALEVAGLKGRKTVLVTAAAGGTGQFAVQLAKIAGKHVIATCGSREKAELLRSLGADRIVQYKGPNKEDLAQVLKREYRNGVDLVYDGVGGEMFDVAVSNLAVRGKVLVIGQIGGGTYTSGWQQSMHAGVNEKLLWKGASVEGFFLLHHAKRFQGALTQLAALTRSGQLKVAVDPVEFRSLEDVARAVAHLHSGRSRGKVVVDLTEAAQVKL</sequence>